<dbReference type="Gene3D" id="1.20.58.1000">
    <property type="entry name" value="Metal-sensitive repressor, helix protomer"/>
    <property type="match status" value="2"/>
</dbReference>
<dbReference type="GO" id="GO:0045892">
    <property type="term" value="P:negative regulation of DNA-templated transcription"/>
    <property type="evidence" value="ECO:0007669"/>
    <property type="project" value="UniProtKB-ARBA"/>
</dbReference>
<organism evidence="1 2">
    <name type="scientific">Natronincola ferrireducens</name>
    <dbReference type="NCBI Taxonomy" id="393762"/>
    <lineage>
        <taxon>Bacteria</taxon>
        <taxon>Bacillati</taxon>
        <taxon>Bacillota</taxon>
        <taxon>Clostridia</taxon>
        <taxon>Peptostreptococcales</taxon>
        <taxon>Natronincolaceae</taxon>
        <taxon>Natronincola</taxon>
    </lineage>
</organism>
<evidence type="ECO:0000313" key="2">
    <source>
        <dbReference type="Proteomes" id="UP000198718"/>
    </source>
</evidence>
<dbReference type="RefSeq" id="WP_244269421.1">
    <property type="nucleotide sequence ID" value="NZ_FNFP01000001.1"/>
</dbReference>
<dbReference type="GO" id="GO:0046872">
    <property type="term" value="F:metal ion binding"/>
    <property type="evidence" value="ECO:0007669"/>
    <property type="project" value="InterPro"/>
</dbReference>
<dbReference type="STRING" id="393762.SAMN05660472_00002"/>
<dbReference type="InterPro" id="IPR003735">
    <property type="entry name" value="Metal_Tscrpt_repr"/>
</dbReference>
<keyword evidence="2" id="KW-1185">Reference proteome</keyword>
<dbReference type="GO" id="GO:0003677">
    <property type="term" value="F:DNA binding"/>
    <property type="evidence" value="ECO:0007669"/>
    <property type="project" value="UniProtKB-KW"/>
</dbReference>
<proteinExistence type="predicted"/>
<dbReference type="PANTHER" id="PTHR33677">
    <property type="entry name" value="TRANSCRIPTIONAL REPRESSOR FRMR-RELATED"/>
    <property type="match status" value="1"/>
</dbReference>
<evidence type="ECO:0000313" key="1">
    <source>
        <dbReference type="EMBL" id="SDJ80236.1"/>
    </source>
</evidence>
<dbReference type="PANTHER" id="PTHR33677:SF3">
    <property type="entry name" value="COPPER-SENSING TRANSCRIPTIONAL REPRESSOR RICR"/>
    <property type="match status" value="1"/>
</dbReference>
<dbReference type="Pfam" id="PF02583">
    <property type="entry name" value="Trns_repr_metal"/>
    <property type="match status" value="2"/>
</dbReference>
<dbReference type="AlphaFoldDB" id="A0A1G8WQ69"/>
<name>A0A1G8WQ69_9FIRM</name>
<gene>
    <name evidence="1" type="ORF">SAMN05660472_00002</name>
</gene>
<keyword evidence="1" id="KW-0238">DNA-binding</keyword>
<dbReference type="InterPro" id="IPR038390">
    <property type="entry name" value="Metal_Tscrpt_repr_sf"/>
</dbReference>
<dbReference type="Proteomes" id="UP000198718">
    <property type="component" value="Unassembled WGS sequence"/>
</dbReference>
<sequence length="186" mass="20960">MEKPNKKPSEQSSKVQKSILDRLSRIEGQIRGIKKMIEKGTYCDDVINQIEASRSALSSLELILLESHFKHCVARDLQQGKKGALEEAMITIKRLTDLEPSSQTEEPVLDGLSEAEEAIKKIKKMIEVGTYCDDVIGQIEACRTLLRNIELVLLEGHLKRCVAGQLRDGKEEVIQEVLKTIKKLIH</sequence>
<dbReference type="EMBL" id="FNFP01000001">
    <property type="protein sequence ID" value="SDJ80236.1"/>
    <property type="molecule type" value="Genomic_DNA"/>
</dbReference>
<reference evidence="1 2" key="1">
    <citation type="submission" date="2016-10" db="EMBL/GenBank/DDBJ databases">
        <authorList>
            <person name="de Groot N.N."/>
        </authorList>
    </citation>
    <scope>NUCLEOTIDE SEQUENCE [LARGE SCALE GENOMIC DNA]</scope>
    <source>
        <strain evidence="1 2">DSM 18346</strain>
    </source>
</reference>
<protein>
    <submittedName>
        <fullName evidence="1">DNA-binding transcriptional regulator, FrmR family</fullName>
    </submittedName>
</protein>
<accession>A0A1G8WQ69</accession>